<dbReference type="AlphaFoldDB" id="A0A6P4ZRQ6"/>
<dbReference type="RefSeq" id="XP_019632296.1">
    <property type="nucleotide sequence ID" value="XM_019776737.1"/>
</dbReference>
<dbReference type="SUPFAM" id="SSF63829">
    <property type="entry name" value="Calcium-dependent phosphotriesterase"/>
    <property type="match status" value="1"/>
</dbReference>
<dbReference type="KEGG" id="bbel:109475922"/>
<dbReference type="GO" id="GO:0061630">
    <property type="term" value="F:ubiquitin protein ligase activity"/>
    <property type="evidence" value="ECO:0007669"/>
    <property type="project" value="TreeGrafter"/>
</dbReference>
<dbReference type="GO" id="GO:0000209">
    <property type="term" value="P:protein polyubiquitination"/>
    <property type="evidence" value="ECO:0007669"/>
    <property type="project" value="TreeGrafter"/>
</dbReference>
<organism evidence="2 3">
    <name type="scientific">Branchiostoma belcheri</name>
    <name type="common">Amphioxus</name>
    <dbReference type="NCBI Taxonomy" id="7741"/>
    <lineage>
        <taxon>Eukaryota</taxon>
        <taxon>Metazoa</taxon>
        <taxon>Chordata</taxon>
        <taxon>Cephalochordata</taxon>
        <taxon>Leptocardii</taxon>
        <taxon>Amphioxiformes</taxon>
        <taxon>Branchiostomatidae</taxon>
        <taxon>Branchiostoma</taxon>
    </lineage>
</organism>
<dbReference type="InterPro" id="IPR011042">
    <property type="entry name" value="6-blade_b-propeller_TolB-like"/>
</dbReference>
<dbReference type="Proteomes" id="UP000515135">
    <property type="component" value="Unplaced"/>
</dbReference>
<evidence type="ECO:0000256" key="1">
    <source>
        <dbReference type="SAM" id="MobiDB-lite"/>
    </source>
</evidence>
<dbReference type="PANTHER" id="PTHR24104:SF50">
    <property type="entry name" value="SMP-30_GLUCONOLACTONASE_LRE-LIKE REGION DOMAIN-CONTAINING PROTEIN"/>
    <property type="match status" value="1"/>
</dbReference>
<evidence type="ECO:0000313" key="2">
    <source>
        <dbReference type="Proteomes" id="UP000515135"/>
    </source>
</evidence>
<dbReference type="InterPro" id="IPR050952">
    <property type="entry name" value="TRIM-NHL_E3_ligases"/>
</dbReference>
<dbReference type="GO" id="GO:0043161">
    <property type="term" value="P:proteasome-mediated ubiquitin-dependent protein catabolic process"/>
    <property type="evidence" value="ECO:0007669"/>
    <property type="project" value="TreeGrafter"/>
</dbReference>
<proteinExistence type="predicted"/>
<name>A0A6P4ZRQ6_BRABE</name>
<dbReference type="Gene3D" id="2.120.10.30">
    <property type="entry name" value="TolB, C-terminal domain"/>
    <property type="match status" value="1"/>
</dbReference>
<dbReference type="GeneID" id="109475922"/>
<dbReference type="OrthoDB" id="9977191at2759"/>
<accession>A0A6P4ZRQ6</accession>
<gene>
    <name evidence="3" type="primary">LOC109475922</name>
</gene>
<dbReference type="PANTHER" id="PTHR24104">
    <property type="entry name" value="E3 UBIQUITIN-PROTEIN LIGASE NHLRC1-RELATED"/>
    <property type="match status" value="1"/>
</dbReference>
<evidence type="ECO:0000313" key="3">
    <source>
        <dbReference type="RefSeq" id="XP_019632296.1"/>
    </source>
</evidence>
<reference evidence="3" key="1">
    <citation type="submission" date="2025-08" db="UniProtKB">
        <authorList>
            <consortium name="RefSeq"/>
        </authorList>
    </citation>
    <scope>IDENTIFICATION</scope>
    <source>
        <tissue evidence="3">Gonad</tissue>
    </source>
</reference>
<sequence>MAKNMPSNTVPKAMVVRNEFFSEGMAKPDTGTVPSTLRQAAEGASHHISGQCEENKDNDENLSDTSDAAAENIQTIDIGPGEFDTYAIAYICKEQTLRMKKAVEETKNKHFQNLPAAASNSINDANDVLHALNPNLMYMPNVQHPAAHAKDHFWREGKRTWKISADNEIFVTDCDWNNQRVQVFSINGTYLRLFPTVVPGESKTTRPYVVALNVAPGYLWVLGKSSRPNEGHVVQFSKYGQPIKKFDVSLKSVYPVIAMDVRNNKIIVGDKNTIMMFDPGQRGGGQLDSFVGIFLDTSGHIIVANEYNLRVDMFTSQGKFVRTIADISQPWGVAMGPCGELVLTSPYTNTVTIFPRHMVLP</sequence>
<protein>
    <submittedName>
        <fullName evidence="3">E3 ubiquitin-protein ligase TRIM71-like</fullName>
    </submittedName>
</protein>
<feature type="region of interest" description="Disordered" evidence="1">
    <location>
        <begin position="39"/>
        <end position="64"/>
    </location>
</feature>
<keyword evidence="2" id="KW-1185">Reference proteome</keyword>